<dbReference type="SUPFAM" id="SSF51230">
    <property type="entry name" value="Single hybrid motif"/>
    <property type="match status" value="1"/>
</dbReference>
<organism evidence="1 2">
    <name type="scientific">Steinernema hermaphroditum</name>
    <dbReference type="NCBI Taxonomy" id="289476"/>
    <lineage>
        <taxon>Eukaryota</taxon>
        <taxon>Metazoa</taxon>
        <taxon>Ecdysozoa</taxon>
        <taxon>Nematoda</taxon>
        <taxon>Chromadorea</taxon>
        <taxon>Rhabditida</taxon>
        <taxon>Tylenchina</taxon>
        <taxon>Panagrolaimomorpha</taxon>
        <taxon>Strongyloidoidea</taxon>
        <taxon>Steinernematidae</taxon>
        <taxon>Steinernema</taxon>
    </lineage>
</organism>
<dbReference type="Gene3D" id="2.40.50.100">
    <property type="match status" value="1"/>
</dbReference>
<accession>A0AA39GWW6</accession>
<dbReference type="GO" id="GO:0003989">
    <property type="term" value="F:acetyl-CoA carboxylase activity"/>
    <property type="evidence" value="ECO:0007669"/>
    <property type="project" value="InterPro"/>
</dbReference>
<dbReference type="EMBL" id="JAUCMV010000005">
    <property type="protein sequence ID" value="KAK0394029.1"/>
    <property type="molecule type" value="Genomic_DNA"/>
</dbReference>
<dbReference type="Proteomes" id="UP001175271">
    <property type="component" value="Unassembled WGS sequence"/>
</dbReference>
<gene>
    <name evidence="1" type="ORF">QR680_000536</name>
</gene>
<dbReference type="PANTHER" id="PTHR45728:SF3">
    <property type="entry name" value="ACETYL-COA CARBOXYLASE"/>
    <property type="match status" value="1"/>
</dbReference>
<evidence type="ECO:0000313" key="1">
    <source>
        <dbReference type="EMBL" id="KAK0394029.1"/>
    </source>
</evidence>
<dbReference type="AlphaFoldDB" id="A0AA39GWW6"/>
<dbReference type="GO" id="GO:0005739">
    <property type="term" value="C:mitochondrion"/>
    <property type="evidence" value="ECO:0007669"/>
    <property type="project" value="TreeGrafter"/>
</dbReference>
<protein>
    <submittedName>
        <fullName evidence="1">Uncharacterized protein</fullName>
    </submittedName>
</protein>
<evidence type="ECO:0000313" key="2">
    <source>
        <dbReference type="Proteomes" id="UP001175271"/>
    </source>
</evidence>
<dbReference type="PANTHER" id="PTHR45728">
    <property type="entry name" value="ACETYL-COA CARBOXYLASE, ISOFORM A"/>
    <property type="match status" value="1"/>
</dbReference>
<proteinExistence type="predicted"/>
<keyword evidence="2" id="KW-1185">Reference proteome</keyword>
<name>A0AA39GWW6_9BILA</name>
<sequence>MEVKPTVTIGKTLAIFGKGNEPSILCWRNTGKLLQYNVPDGARVRVRDAYAEMESMTMVLPLEVEKAGVRIVYRARPGQALFPRTIIALLEDKEDTSLGTMMNGSLLSGIVQFPVNSGQSRFAVQLVQSSYDSYRITPQLCSEKEVIDSEEVLRLVYSRTFINNKAGMLKNIFERLDESTIVALREPLITISIFFIKEWEKSPSFFHRC</sequence>
<dbReference type="InterPro" id="IPR011053">
    <property type="entry name" value="Single_hybrid_motif"/>
</dbReference>
<dbReference type="GO" id="GO:0006633">
    <property type="term" value="P:fatty acid biosynthetic process"/>
    <property type="evidence" value="ECO:0007669"/>
    <property type="project" value="TreeGrafter"/>
</dbReference>
<dbReference type="InterPro" id="IPR049076">
    <property type="entry name" value="ACCA"/>
</dbReference>
<reference evidence="1" key="1">
    <citation type="submission" date="2023-06" db="EMBL/GenBank/DDBJ databases">
        <title>Genomic analysis of the entomopathogenic nematode Steinernema hermaphroditum.</title>
        <authorList>
            <person name="Schwarz E.M."/>
            <person name="Heppert J.K."/>
            <person name="Baniya A."/>
            <person name="Schwartz H.T."/>
            <person name="Tan C.-H."/>
            <person name="Antoshechkin I."/>
            <person name="Sternberg P.W."/>
            <person name="Goodrich-Blair H."/>
            <person name="Dillman A.R."/>
        </authorList>
    </citation>
    <scope>NUCLEOTIDE SEQUENCE</scope>
    <source>
        <strain evidence="1">PS9179</strain>
        <tissue evidence="1">Whole animal</tissue>
    </source>
</reference>
<comment type="caution">
    <text evidence="1">The sequence shown here is derived from an EMBL/GenBank/DDBJ whole genome shotgun (WGS) entry which is preliminary data.</text>
</comment>